<feature type="domain" description="PAS" evidence="8">
    <location>
        <begin position="190"/>
        <end position="260"/>
    </location>
</feature>
<dbReference type="CDD" id="cd00082">
    <property type="entry name" value="HisKA"/>
    <property type="match status" value="1"/>
</dbReference>
<dbReference type="SMART" id="SM00387">
    <property type="entry name" value="HATPase_c"/>
    <property type="match status" value="1"/>
</dbReference>
<dbReference type="InterPro" id="IPR013655">
    <property type="entry name" value="PAS_fold_3"/>
</dbReference>
<dbReference type="SUPFAM" id="SSF47384">
    <property type="entry name" value="Homodimeric domain of signal transducing histidine kinase"/>
    <property type="match status" value="1"/>
</dbReference>
<dbReference type="NCBIfam" id="TIGR00229">
    <property type="entry name" value="sensory_box"/>
    <property type="match status" value="3"/>
</dbReference>
<feature type="domain" description="PAS" evidence="8">
    <location>
        <begin position="323"/>
        <end position="394"/>
    </location>
</feature>
<dbReference type="Gene3D" id="3.30.450.20">
    <property type="entry name" value="PAS domain"/>
    <property type="match status" value="3"/>
</dbReference>
<dbReference type="PRINTS" id="PR00344">
    <property type="entry name" value="BCTRLSENSOR"/>
</dbReference>
<dbReference type="CDD" id="cd00130">
    <property type="entry name" value="PAS"/>
    <property type="match status" value="3"/>
</dbReference>
<dbReference type="InterPro" id="IPR003594">
    <property type="entry name" value="HATPase_dom"/>
</dbReference>
<name>W0A4A6_9SPHN</name>
<dbReference type="InterPro" id="IPR036890">
    <property type="entry name" value="HATPase_C_sf"/>
</dbReference>
<evidence type="ECO:0000256" key="1">
    <source>
        <dbReference type="ARBA" id="ARBA00000085"/>
    </source>
</evidence>
<evidence type="ECO:0000313" key="11">
    <source>
        <dbReference type="Proteomes" id="UP000018851"/>
    </source>
</evidence>
<feature type="domain" description="PAC" evidence="9">
    <location>
        <begin position="396"/>
        <end position="447"/>
    </location>
</feature>
<feature type="domain" description="Histidine kinase" evidence="7">
    <location>
        <begin position="600"/>
        <end position="816"/>
    </location>
</feature>
<comment type="catalytic activity">
    <reaction evidence="1">
        <text>ATP + protein L-histidine = ADP + protein N-phospho-L-histidine.</text>
        <dbReference type="EC" id="2.7.13.3"/>
    </reaction>
</comment>
<dbReference type="InterPro" id="IPR001610">
    <property type="entry name" value="PAC"/>
</dbReference>
<evidence type="ECO:0000256" key="5">
    <source>
        <dbReference type="ARBA" id="ARBA00022777"/>
    </source>
</evidence>
<keyword evidence="4" id="KW-0808">Transferase</keyword>
<dbReference type="PROSITE" id="PS50109">
    <property type="entry name" value="HIS_KIN"/>
    <property type="match status" value="1"/>
</dbReference>
<dbReference type="InterPro" id="IPR003661">
    <property type="entry name" value="HisK_dim/P_dom"/>
</dbReference>
<gene>
    <name evidence="10" type="ORF">NX02_05270</name>
</gene>
<dbReference type="SUPFAM" id="SSF55785">
    <property type="entry name" value="PYP-like sensor domain (PAS domain)"/>
    <property type="match status" value="3"/>
</dbReference>
<dbReference type="InterPro" id="IPR004358">
    <property type="entry name" value="Sig_transdc_His_kin-like_C"/>
</dbReference>
<dbReference type="SUPFAM" id="SSF55874">
    <property type="entry name" value="ATPase domain of HSP90 chaperone/DNA topoisomerase II/histidine kinase"/>
    <property type="match status" value="1"/>
</dbReference>
<accession>W0A4A6</accession>
<dbReference type="Gene3D" id="3.30.565.10">
    <property type="entry name" value="Histidine kinase-like ATPase, C-terminal domain"/>
    <property type="match status" value="1"/>
</dbReference>
<feature type="coiled-coil region" evidence="6">
    <location>
        <begin position="435"/>
        <end position="465"/>
    </location>
</feature>
<dbReference type="PATRIC" id="fig|1123269.5.peg.1027"/>
<feature type="domain" description="PAS" evidence="8">
    <location>
        <begin position="455"/>
        <end position="525"/>
    </location>
</feature>
<keyword evidence="11" id="KW-1185">Reference proteome</keyword>
<dbReference type="Pfam" id="PF08447">
    <property type="entry name" value="PAS_3"/>
    <property type="match status" value="3"/>
</dbReference>
<protein>
    <recommendedName>
        <fullName evidence="2">histidine kinase</fullName>
        <ecNumber evidence="2">2.7.13.3</ecNumber>
    </recommendedName>
</protein>
<keyword evidence="6" id="KW-0175">Coiled coil</keyword>
<evidence type="ECO:0000259" key="7">
    <source>
        <dbReference type="PROSITE" id="PS50109"/>
    </source>
</evidence>
<feature type="domain" description="PAC" evidence="9">
    <location>
        <begin position="528"/>
        <end position="580"/>
    </location>
</feature>
<dbReference type="Gene3D" id="1.10.287.130">
    <property type="match status" value="1"/>
</dbReference>
<dbReference type="SMART" id="SM00091">
    <property type="entry name" value="PAS"/>
    <property type="match status" value="3"/>
</dbReference>
<dbReference type="STRING" id="1123269.NX02_05270"/>
<dbReference type="eggNOG" id="COG4191">
    <property type="taxonomic scope" value="Bacteria"/>
</dbReference>
<dbReference type="AlphaFoldDB" id="W0A4A6"/>
<evidence type="ECO:0000259" key="9">
    <source>
        <dbReference type="PROSITE" id="PS50113"/>
    </source>
</evidence>
<evidence type="ECO:0000256" key="6">
    <source>
        <dbReference type="SAM" id="Coils"/>
    </source>
</evidence>
<dbReference type="InterPro" id="IPR035965">
    <property type="entry name" value="PAS-like_dom_sf"/>
</dbReference>
<dbReference type="PANTHER" id="PTHR43304:SF1">
    <property type="entry name" value="PAC DOMAIN-CONTAINING PROTEIN"/>
    <property type="match status" value="1"/>
</dbReference>
<dbReference type="SMART" id="SM00086">
    <property type="entry name" value="PAC"/>
    <property type="match status" value="3"/>
</dbReference>
<evidence type="ECO:0000256" key="3">
    <source>
        <dbReference type="ARBA" id="ARBA00022553"/>
    </source>
</evidence>
<dbReference type="EMBL" id="CP006644">
    <property type="protein sequence ID" value="AHE52794.1"/>
    <property type="molecule type" value="Genomic_DNA"/>
</dbReference>
<dbReference type="InterPro" id="IPR052162">
    <property type="entry name" value="Sensor_kinase/Photoreceptor"/>
</dbReference>
<dbReference type="InterPro" id="IPR005467">
    <property type="entry name" value="His_kinase_dom"/>
</dbReference>
<dbReference type="Proteomes" id="UP000018851">
    <property type="component" value="Chromosome"/>
</dbReference>
<dbReference type="HOGENOM" id="CLU_000445_114_39_5"/>
<dbReference type="GO" id="GO:0000155">
    <property type="term" value="F:phosphorelay sensor kinase activity"/>
    <property type="evidence" value="ECO:0007669"/>
    <property type="project" value="InterPro"/>
</dbReference>
<evidence type="ECO:0000256" key="4">
    <source>
        <dbReference type="ARBA" id="ARBA00022679"/>
    </source>
</evidence>
<evidence type="ECO:0000259" key="8">
    <source>
        <dbReference type="PROSITE" id="PS50112"/>
    </source>
</evidence>
<reference evidence="10 11" key="1">
    <citation type="submission" date="2013-07" db="EMBL/GenBank/DDBJ databases">
        <title>Completed genome of Sphingomonas sanxanigenens NX02.</title>
        <authorList>
            <person name="Ma T."/>
            <person name="Huang H."/>
            <person name="Wu M."/>
            <person name="Li X."/>
            <person name="Li G."/>
        </authorList>
    </citation>
    <scope>NUCLEOTIDE SEQUENCE [LARGE SCALE GENOMIC DNA]</scope>
    <source>
        <strain evidence="10 11">NX02</strain>
    </source>
</reference>
<dbReference type="KEGG" id="ssan:NX02_05270"/>
<evidence type="ECO:0000313" key="10">
    <source>
        <dbReference type="EMBL" id="AHE52794.1"/>
    </source>
</evidence>
<sequence length="825" mass="89859">MPDPAGPPPSSDAAPDAGAIAELQRCCADIARLNAMPATWTGMDPTAIVEAMLDVLLDMLGLDFVGLRFTEMVHIFIRVDAGYRPGGDPDFVGGAIDDWLATDPAPGAAALALAGEDVAVLPVALGEIASLGWLVAGSRRADFPRETERLRLDVAAAQLSLACREVRDLADREPADTREVPPTGDALAESELRLNLIINTIPAMAWSSKADGMLDFCNQNLLDFVGFPAEDIHGLGFYRIFHPDDTPVLLAAWQDIMASKRGREVEGRIIRADGVYRWFTLRQTPLLDADGNVVKWYGILLDIEDRKRAETALRETEAALLASERNLNLIINSLPVLAWSARPDGSADFINQRWLDYAGLPAEQILGWGFLDLYHPDDVPGMMETWLRDLAGAKQTFLKGRIRGADGDYRWFYFSGRKFTDANGVVRWFGVNVDIEDLQRAEDALKASEAALKESERRLQHIINTIPGLVWSADADGAVDFLSQQYLDYIGMDPQYALGPGWTMAIHPDDRGLLIDAWSMALATGRGNECEARLRDGAGGYRWFLFRASPYHSADGGRPHWFGVNIDIDDRKRAEEQLRRSQAELAHVTRMTTMGELAVSIAHEINQPLMAIVTNAGTCLRWLEDGRVDIAQARQATERIVRDGHRAGDIIGSIRALARKLPPTMVEMDLEQAIREIAEMLRGELHRRGVQLATDFASPAIMVIGDRTQLQQVVLNLIMNAAEAMAGRAEGERQIAVRAAAVAGGGVEVSVADSGTGLSPGLGDRIFEAFFSTKSGGVGMGLSICRSIVDAHGGRIWAAANEPAGSVFRFSLPAAGEGDGHAGLR</sequence>
<dbReference type="FunFam" id="3.30.450.20:FF:000099">
    <property type="entry name" value="Sensory box sensor histidine kinase"/>
    <property type="match status" value="2"/>
</dbReference>
<feature type="domain" description="PAC" evidence="9">
    <location>
        <begin position="263"/>
        <end position="315"/>
    </location>
</feature>
<dbReference type="InterPro" id="IPR000700">
    <property type="entry name" value="PAS-assoc_C"/>
</dbReference>
<dbReference type="PROSITE" id="PS50112">
    <property type="entry name" value="PAS"/>
    <property type="match status" value="3"/>
</dbReference>
<evidence type="ECO:0000256" key="2">
    <source>
        <dbReference type="ARBA" id="ARBA00012438"/>
    </source>
</evidence>
<organism evidence="10 11">
    <name type="scientific">Sphingomonas sanxanigenens DSM 19645 = NX02</name>
    <dbReference type="NCBI Taxonomy" id="1123269"/>
    <lineage>
        <taxon>Bacteria</taxon>
        <taxon>Pseudomonadati</taxon>
        <taxon>Pseudomonadota</taxon>
        <taxon>Alphaproteobacteria</taxon>
        <taxon>Sphingomonadales</taxon>
        <taxon>Sphingomonadaceae</taxon>
        <taxon>Sphingomonas</taxon>
    </lineage>
</organism>
<dbReference type="PROSITE" id="PS50113">
    <property type="entry name" value="PAC"/>
    <property type="match status" value="3"/>
</dbReference>
<dbReference type="InterPro" id="IPR036097">
    <property type="entry name" value="HisK_dim/P_sf"/>
</dbReference>
<dbReference type="Pfam" id="PF00512">
    <property type="entry name" value="HisKA"/>
    <property type="match status" value="1"/>
</dbReference>
<keyword evidence="5" id="KW-0418">Kinase</keyword>
<proteinExistence type="predicted"/>
<dbReference type="EC" id="2.7.13.3" evidence="2"/>
<dbReference type="SMART" id="SM00388">
    <property type="entry name" value="HisKA"/>
    <property type="match status" value="1"/>
</dbReference>
<dbReference type="Pfam" id="PF02518">
    <property type="entry name" value="HATPase_c"/>
    <property type="match status" value="1"/>
</dbReference>
<dbReference type="InterPro" id="IPR000014">
    <property type="entry name" value="PAS"/>
</dbReference>
<dbReference type="PANTHER" id="PTHR43304">
    <property type="entry name" value="PHYTOCHROME-LIKE PROTEIN CPH1"/>
    <property type="match status" value="1"/>
</dbReference>
<keyword evidence="3" id="KW-0597">Phosphoprotein</keyword>